<dbReference type="PANTHER" id="PTHR22939:SF129">
    <property type="entry name" value="SERINE PROTEASE HTRA2, MITOCHONDRIAL"/>
    <property type="match status" value="1"/>
</dbReference>
<reference evidence="8" key="1">
    <citation type="journal article" date="2019" name="Int. J. Syst. Evol. Microbiol.">
        <title>The Global Catalogue of Microorganisms (GCM) 10K type strain sequencing project: providing services to taxonomists for standard genome sequencing and annotation.</title>
        <authorList>
            <consortium name="The Broad Institute Genomics Platform"/>
            <consortium name="The Broad Institute Genome Sequencing Center for Infectious Disease"/>
            <person name="Wu L."/>
            <person name="Ma J."/>
        </authorList>
    </citation>
    <scope>NUCLEOTIDE SEQUENCE [LARGE SCALE GENOMIC DNA]</scope>
    <source>
        <strain evidence="8">JCM 17810</strain>
    </source>
</reference>
<dbReference type="SUPFAM" id="SSF50156">
    <property type="entry name" value="PDZ domain-like"/>
    <property type="match status" value="1"/>
</dbReference>
<protein>
    <recommendedName>
        <fullName evidence="6">PDZ domain-containing protein</fullName>
    </recommendedName>
</protein>
<keyword evidence="3" id="KW-0378">Hydrolase</keyword>
<dbReference type="RefSeq" id="WP_345214536.1">
    <property type="nucleotide sequence ID" value="NZ_BAABGN010000001.1"/>
</dbReference>
<comment type="similarity">
    <text evidence="1">Belongs to the peptidase S1C family.</text>
</comment>
<dbReference type="SUPFAM" id="SSF50494">
    <property type="entry name" value="Trypsin-like serine proteases"/>
    <property type="match status" value="1"/>
</dbReference>
<dbReference type="PROSITE" id="PS51257">
    <property type="entry name" value="PROKAR_LIPOPROTEIN"/>
    <property type="match status" value="1"/>
</dbReference>
<dbReference type="InterPro" id="IPR009003">
    <property type="entry name" value="Peptidase_S1_PA"/>
</dbReference>
<dbReference type="Proteomes" id="UP001500622">
    <property type="component" value="Unassembled WGS sequence"/>
</dbReference>
<proteinExistence type="inferred from homology"/>
<dbReference type="PANTHER" id="PTHR22939">
    <property type="entry name" value="SERINE PROTEASE FAMILY S1C HTRA-RELATED"/>
    <property type="match status" value="1"/>
</dbReference>
<dbReference type="Pfam" id="PF13365">
    <property type="entry name" value="Trypsin_2"/>
    <property type="match status" value="1"/>
</dbReference>
<evidence type="ECO:0000256" key="2">
    <source>
        <dbReference type="ARBA" id="ARBA00022670"/>
    </source>
</evidence>
<evidence type="ECO:0000256" key="5">
    <source>
        <dbReference type="SAM" id="SignalP"/>
    </source>
</evidence>
<dbReference type="EMBL" id="BAABGN010000001">
    <property type="protein sequence ID" value="GAA4415079.1"/>
    <property type="molecule type" value="Genomic_DNA"/>
</dbReference>
<feature type="signal peptide" evidence="5">
    <location>
        <begin position="1"/>
        <end position="22"/>
    </location>
</feature>
<evidence type="ECO:0000256" key="3">
    <source>
        <dbReference type="ARBA" id="ARBA00022801"/>
    </source>
</evidence>
<dbReference type="InterPro" id="IPR043504">
    <property type="entry name" value="Peptidase_S1_PA_chymotrypsin"/>
</dbReference>
<feature type="chain" id="PRO_5045275329" description="PDZ domain-containing protein" evidence="5">
    <location>
        <begin position="23"/>
        <end position="365"/>
    </location>
</feature>
<organism evidence="7 8">
    <name type="scientific">Georgenia halophila</name>
    <dbReference type="NCBI Taxonomy" id="620889"/>
    <lineage>
        <taxon>Bacteria</taxon>
        <taxon>Bacillati</taxon>
        <taxon>Actinomycetota</taxon>
        <taxon>Actinomycetes</taxon>
        <taxon>Micrococcales</taxon>
        <taxon>Bogoriellaceae</taxon>
        <taxon>Georgenia</taxon>
    </lineage>
</organism>
<dbReference type="Pfam" id="PF13180">
    <property type="entry name" value="PDZ_2"/>
    <property type="match status" value="1"/>
</dbReference>
<dbReference type="PROSITE" id="PS50106">
    <property type="entry name" value="PDZ"/>
    <property type="match status" value="1"/>
</dbReference>
<feature type="domain" description="PDZ" evidence="6">
    <location>
        <begin position="255"/>
        <end position="330"/>
    </location>
</feature>
<feature type="region of interest" description="Disordered" evidence="4">
    <location>
        <begin position="26"/>
        <end position="58"/>
    </location>
</feature>
<evidence type="ECO:0000313" key="7">
    <source>
        <dbReference type="EMBL" id="GAA4415079.1"/>
    </source>
</evidence>
<dbReference type="InterPro" id="IPR001940">
    <property type="entry name" value="Peptidase_S1C"/>
</dbReference>
<keyword evidence="5" id="KW-0732">Signal</keyword>
<evidence type="ECO:0000259" key="6">
    <source>
        <dbReference type="PROSITE" id="PS50106"/>
    </source>
</evidence>
<evidence type="ECO:0000256" key="1">
    <source>
        <dbReference type="ARBA" id="ARBA00010541"/>
    </source>
</evidence>
<evidence type="ECO:0000313" key="8">
    <source>
        <dbReference type="Proteomes" id="UP001500622"/>
    </source>
</evidence>
<keyword evidence="8" id="KW-1185">Reference proteome</keyword>
<keyword evidence="2" id="KW-0645">Protease</keyword>
<comment type="caution">
    <text evidence="7">The sequence shown here is derived from an EMBL/GenBank/DDBJ whole genome shotgun (WGS) entry which is preliminary data.</text>
</comment>
<gene>
    <name evidence="7" type="ORF">GCM10023169_01090</name>
</gene>
<sequence>MAAQFRVRRALAAMAGVSLAVAGCTTSGGDDGESPSPQNSPTTEATQGGGGEGQTDGAASLLAGLPDVVERVEPSVVTVLTNGGGLGSGVVFEEGGWVLTNHHVVAGQQGSTVQEEVVLALADGRRVPAQVVATDEVTDLAILQAEGTDLPVAEFRTGLPQAGEMVVALGSPLGFRNSVTMGIVSGLGREVPGSAGTNPALVDLIQTDAAISPGNSGGALVDAEGKVVGINDAYIPPQQGAVSIGFAIPSATALDVAADLRDDGRVTHPVAGLVVGRLTPQIAQALDVPTERGVVVRDVVSDGPAADAGLEPGDVIVSYAGEEIATVEDLLGAQRGTEPGQSVDLTYLRGGEEHQVSLELESAER</sequence>
<dbReference type="InterPro" id="IPR001478">
    <property type="entry name" value="PDZ"/>
</dbReference>
<dbReference type="InterPro" id="IPR036034">
    <property type="entry name" value="PDZ_sf"/>
</dbReference>
<dbReference type="Gene3D" id="2.40.10.10">
    <property type="entry name" value="Trypsin-like serine proteases"/>
    <property type="match status" value="2"/>
</dbReference>
<dbReference type="SMART" id="SM00228">
    <property type="entry name" value="PDZ"/>
    <property type="match status" value="1"/>
</dbReference>
<name>A0ABP8KTS4_9MICO</name>
<dbReference type="PRINTS" id="PR00834">
    <property type="entry name" value="PROTEASES2C"/>
</dbReference>
<dbReference type="Gene3D" id="2.30.42.10">
    <property type="match status" value="1"/>
</dbReference>
<accession>A0ABP8KTS4</accession>
<evidence type="ECO:0000256" key="4">
    <source>
        <dbReference type="SAM" id="MobiDB-lite"/>
    </source>
</evidence>